<keyword evidence="1" id="KW-0732">Signal</keyword>
<feature type="chain" id="PRO_5047235149" evidence="1">
    <location>
        <begin position="30"/>
        <end position="431"/>
    </location>
</feature>
<evidence type="ECO:0000313" key="3">
    <source>
        <dbReference type="Proteomes" id="UP001249394"/>
    </source>
</evidence>
<evidence type="ECO:0000256" key="1">
    <source>
        <dbReference type="SAM" id="SignalP"/>
    </source>
</evidence>
<gene>
    <name evidence="2" type="ORF">RI060_19520</name>
</gene>
<reference evidence="2 3" key="1">
    <citation type="submission" date="2023-09" db="EMBL/GenBank/DDBJ databases">
        <title>The genome sequence of Streptomyces anthocyanicus.</title>
        <authorList>
            <person name="Mo P."/>
        </authorList>
    </citation>
    <scope>NUCLEOTIDE SEQUENCE [LARGE SCALE GENOMIC DNA]</scope>
    <source>
        <strain evidence="2 3">JCM 4387</strain>
    </source>
</reference>
<proteinExistence type="predicted"/>
<organism evidence="2 3">
    <name type="scientific">Streptomyces violaceus</name>
    <name type="common">Streptomyces venezuelae</name>
    <dbReference type="NCBI Taxonomy" id="1936"/>
    <lineage>
        <taxon>Bacteria</taxon>
        <taxon>Bacillati</taxon>
        <taxon>Actinomycetota</taxon>
        <taxon>Actinomycetes</taxon>
        <taxon>Kitasatosporales</taxon>
        <taxon>Streptomycetaceae</taxon>
        <taxon>Streptomyces</taxon>
    </lineage>
</organism>
<feature type="signal peptide" evidence="1">
    <location>
        <begin position="1"/>
        <end position="29"/>
    </location>
</feature>
<dbReference type="Proteomes" id="UP001249394">
    <property type="component" value="Chromosome"/>
</dbReference>
<evidence type="ECO:0000313" key="2">
    <source>
        <dbReference type="EMBL" id="WND19405.1"/>
    </source>
</evidence>
<dbReference type="EMBL" id="CP134213">
    <property type="protein sequence ID" value="WND19405.1"/>
    <property type="molecule type" value="Genomic_DNA"/>
</dbReference>
<keyword evidence="3" id="KW-1185">Reference proteome</keyword>
<name>A0ABY9U9D6_STRVL</name>
<protein>
    <submittedName>
        <fullName evidence="2">Uncharacterized protein</fullName>
    </submittedName>
</protein>
<accession>A0ABY9U9D6</accession>
<sequence length="431" mass="44934">MKRRVLAGASAAAAAGIAVTATMAMNAEAAWTSTWNVSASGWTPDDSPTVSVDRQGDALLVWNACDLSTPGCYYRIQTRVKTASGTVTAIRTLSPDGAASSWPEAASDDTGDSAVVWQQDSQVVGRRVAASGSLVGPLQKLSTSAPATTPVVAVTPGGTAMAAWTEIRDGSWYAVARRLKLDGTVGAAITLGSGSAEKPAIGVDRSGQFVVAWARASDVVARRITSTSVSSTKVLTSPIASYGGFGMVRIGVDRDGDAVITYHSGGGARSQVWASRWSRTGTLAAPLRISASTDNVGFHHALATDLDGDSMIVWTRYNSTGKLELLGRRLSAAGARGAVTSLGLGDRPDLALDDDGDGMLVFHTVVPKSTPPYSYTKSGARLISRSGTFGTVKTLTSDGRVPQVDTRPTSRFTVIWQQESFPYTIKSVTGP</sequence>